<dbReference type="EMBL" id="LRBV02000006">
    <property type="status" value="NOT_ANNOTATED_CDS"/>
    <property type="molecule type" value="Genomic_DNA"/>
</dbReference>
<dbReference type="EnsemblPlants" id="QL06p015921:mrna">
    <property type="protein sequence ID" value="QL06p015921:mrna:CDS:1"/>
    <property type="gene ID" value="QL06p015921"/>
</dbReference>
<feature type="chain" id="PRO_5029596371" evidence="1">
    <location>
        <begin position="23"/>
        <end position="103"/>
    </location>
</feature>
<evidence type="ECO:0000313" key="3">
    <source>
        <dbReference type="Proteomes" id="UP000594261"/>
    </source>
</evidence>
<dbReference type="OMA" id="TMLVNTK"/>
<keyword evidence="1" id="KW-0732">Signal</keyword>
<feature type="signal peptide" evidence="1">
    <location>
        <begin position="1"/>
        <end position="22"/>
    </location>
</feature>
<evidence type="ECO:0000256" key="1">
    <source>
        <dbReference type="SAM" id="SignalP"/>
    </source>
</evidence>
<proteinExistence type="predicted"/>
<evidence type="ECO:0000313" key="2">
    <source>
        <dbReference type="EnsemblPlants" id="QL06p015921:mrna:CDS:1"/>
    </source>
</evidence>
<dbReference type="InParanoid" id="A0A7N2LY56"/>
<accession>A0A7N2LY56</accession>
<organism evidence="2 3">
    <name type="scientific">Quercus lobata</name>
    <name type="common">Valley oak</name>
    <dbReference type="NCBI Taxonomy" id="97700"/>
    <lineage>
        <taxon>Eukaryota</taxon>
        <taxon>Viridiplantae</taxon>
        <taxon>Streptophyta</taxon>
        <taxon>Embryophyta</taxon>
        <taxon>Tracheophyta</taxon>
        <taxon>Spermatophyta</taxon>
        <taxon>Magnoliopsida</taxon>
        <taxon>eudicotyledons</taxon>
        <taxon>Gunneridae</taxon>
        <taxon>Pentapetalae</taxon>
        <taxon>rosids</taxon>
        <taxon>fabids</taxon>
        <taxon>Fagales</taxon>
        <taxon>Fagaceae</taxon>
        <taxon>Quercus</taxon>
    </lineage>
</organism>
<sequence>MRLLNKVLAVLLVLFLVQHVQIQSCKASRLLYKGGELLRKEIGLQSLQRGPVAPSGPSGCTYIPGTNGPGCPVNEMHYARNALPRASPYPRLMGPFGMATKEK</sequence>
<reference evidence="2" key="2">
    <citation type="submission" date="2021-01" db="UniProtKB">
        <authorList>
            <consortium name="EnsemblPlants"/>
        </authorList>
    </citation>
    <scope>IDENTIFICATION</scope>
</reference>
<name>A0A7N2LY56_QUELO</name>
<dbReference type="PANTHER" id="PTHR33592">
    <property type="entry name" value="TRANSMEMBRANE PROTEIN"/>
    <property type="match status" value="1"/>
</dbReference>
<dbReference type="Proteomes" id="UP000594261">
    <property type="component" value="Chromosome 6"/>
</dbReference>
<dbReference type="AlphaFoldDB" id="A0A7N2LY56"/>
<keyword evidence="3" id="KW-1185">Reference proteome</keyword>
<reference evidence="2 3" key="1">
    <citation type="journal article" date="2016" name="G3 (Bethesda)">
        <title>First Draft Assembly and Annotation of the Genome of a California Endemic Oak Quercus lobata Nee (Fagaceae).</title>
        <authorList>
            <person name="Sork V.L."/>
            <person name="Fitz-Gibbon S.T."/>
            <person name="Puiu D."/>
            <person name="Crepeau M."/>
            <person name="Gugger P.F."/>
            <person name="Sherman R."/>
            <person name="Stevens K."/>
            <person name="Langley C.H."/>
            <person name="Pellegrini M."/>
            <person name="Salzberg S.L."/>
        </authorList>
    </citation>
    <scope>NUCLEOTIDE SEQUENCE [LARGE SCALE GENOMIC DNA]</scope>
    <source>
        <strain evidence="2 3">cv. SW786</strain>
    </source>
</reference>
<protein>
    <submittedName>
        <fullName evidence="2">Uncharacterized protein</fullName>
    </submittedName>
</protein>
<dbReference type="Gramene" id="QL06p015921:mrna">
    <property type="protein sequence ID" value="QL06p015921:mrna:CDS:1"/>
    <property type="gene ID" value="QL06p015921"/>
</dbReference>
<dbReference type="PANTHER" id="PTHR33592:SF5">
    <property type="entry name" value="TRANSMEMBRANE PROTEIN"/>
    <property type="match status" value="1"/>
</dbReference>